<evidence type="ECO:0000313" key="2">
    <source>
        <dbReference type="Proteomes" id="UP000237819"/>
    </source>
</evidence>
<evidence type="ECO:0000313" key="1">
    <source>
        <dbReference type="EMBL" id="PQO46642.1"/>
    </source>
</evidence>
<accession>A0A2S8GQE9</accession>
<proteinExistence type="predicted"/>
<reference evidence="1 2" key="1">
    <citation type="submission" date="2018-02" db="EMBL/GenBank/DDBJ databases">
        <title>Comparative genomes isolates from brazilian mangrove.</title>
        <authorList>
            <person name="Araujo J.E."/>
            <person name="Taketani R.G."/>
            <person name="Silva M.C.P."/>
            <person name="Loureco M.V."/>
            <person name="Andreote F.D."/>
        </authorList>
    </citation>
    <scope>NUCLEOTIDE SEQUENCE [LARGE SCALE GENOMIC DNA]</scope>
    <source>
        <strain evidence="1 2">Nap-Phe MGV</strain>
    </source>
</reference>
<organism evidence="1 2">
    <name type="scientific">Blastopirellula marina</name>
    <dbReference type="NCBI Taxonomy" id="124"/>
    <lineage>
        <taxon>Bacteria</taxon>
        <taxon>Pseudomonadati</taxon>
        <taxon>Planctomycetota</taxon>
        <taxon>Planctomycetia</taxon>
        <taxon>Pirellulales</taxon>
        <taxon>Pirellulaceae</taxon>
        <taxon>Blastopirellula</taxon>
    </lineage>
</organism>
<dbReference type="EMBL" id="PUHZ01000008">
    <property type="protein sequence ID" value="PQO46642.1"/>
    <property type="molecule type" value="Genomic_DNA"/>
</dbReference>
<comment type="caution">
    <text evidence="1">The sequence shown here is derived from an EMBL/GenBank/DDBJ whole genome shotgun (WGS) entry which is preliminary data.</text>
</comment>
<gene>
    <name evidence="1" type="ORF">C5Y93_07355</name>
</gene>
<sequence length="233" mass="26755">MRQLASQQFRLLYDREMGADFQDLDLEACQFEDCGISMPTDVEKRSTVRNVRLTKCGALRCHIGPAIFDEVVVDGLATHDMLIIWGALFRHVTLKGAIGSIKVNSWVDVLDQSTKTQGPFDSARERFYREIDWALDIREGKFYNLELHGIPARLVRRDPETQFVVTRERALQPDWRAKLSAGNRHWPFVIDLFLSDGYPDIVLVAPKRKPKKKYLELLDGLNELRELGVAEPN</sequence>
<dbReference type="AlphaFoldDB" id="A0A2S8GQE9"/>
<name>A0A2S8GQE9_9BACT</name>
<dbReference type="Proteomes" id="UP000237819">
    <property type="component" value="Unassembled WGS sequence"/>
</dbReference>
<protein>
    <submittedName>
        <fullName evidence="1">Uncharacterized protein</fullName>
    </submittedName>
</protein>